<sequence>MTDSASAPAIEVARLTKTFRGHRALDGVSFQVARGEMVALIGASGSGKST</sequence>
<dbReference type="EMBL" id="DMAI01000332">
    <property type="protein sequence ID" value="HAE49768.1"/>
    <property type="molecule type" value="Genomic_DNA"/>
</dbReference>
<dbReference type="InterPro" id="IPR003439">
    <property type="entry name" value="ABC_transporter-like_ATP-bd"/>
</dbReference>
<dbReference type="SUPFAM" id="SSF52540">
    <property type="entry name" value="P-loop containing nucleoside triphosphate hydrolases"/>
    <property type="match status" value="1"/>
</dbReference>
<dbReference type="AlphaFoldDB" id="A0A3B9IPZ1"/>
<gene>
    <name evidence="7" type="ORF">DCK97_20320</name>
</gene>
<dbReference type="Proteomes" id="UP000257706">
    <property type="component" value="Unassembled WGS sequence"/>
</dbReference>
<dbReference type="GO" id="GO:0005524">
    <property type="term" value="F:ATP binding"/>
    <property type="evidence" value="ECO:0007669"/>
    <property type="project" value="UniProtKB-KW"/>
</dbReference>
<keyword evidence="4" id="KW-0547">Nucleotide-binding</keyword>
<evidence type="ECO:0000256" key="2">
    <source>
        <dbReference type="ARBA" id="ARBA00022448"/>
    </source>
</evidence>
<comment type="similarity">
    <text evidence="1">Belongs to the ABC transporter superfamily.</text>
</comment>
<evidence type="ECO:0000256" key="3">
    <source>
        <dbReference type="ARBA" id="ARBA00022458"/>
    </source>
</evidence>
<dbReference type="PANTHER" id="PTHR42711:SF5">
    <property type="entry name" value="ABC TRANSPORTER ATP-BINDING PROTEIN NATA"/>
    <property type="match status" value="1"/>
</dbReference>
<evidence type="ECO:0000313" key="7">
    <source>
        <dbReference type="EMBL" id="HAE49768.1"/>
    </source>
</evidence>
<evidence type="ECO:0000313" key="8">
    <source>
        <dbReference type="Proteomes" id="UP000257706"/>
    </source>
</evidence>
<comment type="caution">
    <text evidence="7">The sequence shown here is derived from an EMBL/GenBank/DDBJ whole genome shotgun (WGS) entry which is preliminary data.</text>
</comment>
<keyword evidence="2" id="KW-0813">Transport</keyword>
<dbReference type="Pfam" id="PF00005">
    <property type="entry name" value="ABC_tran"/>
    <property type="match status" value="1"/>
</dbReference>
<keyword evidence="5 7" id="KW-0067">ATP-binding</keyword>
<accession>A0A3B9IPZ1</accession>
<dbReference type="GO" id="GO:0016887">
    <property type="term" value="F:ATP hydrolysis activity"/>
    <property type="evidence" value="ECO:0007669"/>
    <property type="project" value="InterPro"/>
</dbReference>
<dbReference type="InterPro" id="IPR050763">
    <property type="entry name" value="ABC_transporter_ATP-binding"/>
</dbReference>
<dbReference type="InterPro" id="IPR027417">
    <property type="entry name" value="P-loop_NTPase"/>
</dbReference>
<feature type="non-terminal residue" evidence="7">
    <location>
        <position position="50"/>
    </location>
</feature>
<evidence type="ECO:0000256" key="1">
    <source>
        <dbReference type="ARBA" id="ARBA00005417"/>
    </source>
</evidence>
<name>A0A3B9IPZ1_9PROT</name>
<proteinExistence type="inferred from homology"/>
<feature type="domain" description="ABC transporter" evidence="6">
    <location>
        <begin position="25"/>
        <end position="50"/>
    </location>
</feature>
<evidence type="ECO:0000256" key="5">
    <source>
        <dbReference type="ARBA" id="ARBA00022840"/>
    </source>
</evidence>
<evidence type="ECO:0000256" key="4">
    <source>
        <dbReference type="ARBA" id="ARBA00022741"/>
    </source>
</evidence>
<evidence type="ECO:0000259" key="6">
    <source>
        <dbReference type="Pfam" id="PF00005"/>
    </source>
</evidence>
<dbReference type="Gene3D" id="3.40.50.300">
    <property type="entry name" value="P-loop containing nucleotide triphosphate hydrolases"/>
    <property type="match status" value="1"/>
</dbReference>
<protein>
    <submittedName>
        <fullName evidence="7">Phosphonate ABC transporter ATP-binding protein</fullName>
    </submittedName>
</protein>
<reference evidence="7 8" key="1">
    <citation type="journal article" date="2018" name="Nat. Biotechnol.">
        <title>A standardized bacterial taxonomy based on genome phylogeny substantially revises the tree of life.</title>
        <authorList>
            <person name="Parks D.H."/>
            <person name="Chuvochina M."/>
            <person name="Waite D.W."/>
            <person name="Rinke C."/>
            <person name="Skarshewski A."/>
            <person name="Chaumeil P.A."/>
            <person name="Hugenholtz P."/>
        </authorList>
    </citation>
    <scope>NUCLEOTIDE SEQUENCE [LARGE SCALE GENOMIC DNA]</scope>
    <source>
        <strain evidence="7">UBA8739</strain>
    </source>
</reference>
<organism evidence="7 8">
    <name type="scientific">Tistrella mobilis</name>
    <dbReference type="NCBI Taxonomy" id="171437"/>
    <lineage>
        <taxon>Bacteria</taxon>
        <taxon>Pseudomonadati</taxon>
        <taxon>Pseudomonadota</taxon>
        <taxon>Alphaproteobacteria</taxon>
        <taxon>Geminicoccales</taxon>
        <taxon>Geminicoccaceae</taxon>
        <taxon>Tistrella</taxon>
    </lineage>
</organism>
<keyword evidence="3" id="KW-0536">Nodulation</keyword>
<dbReference type="PANTHER" id="PTHR42711">
    <property type="entry name" value="ABC TRANSPORTER ATP-BINDING PROTEIN"/>
    <property type="match status" value="1"/>
</dbReference>